<evidence type="ECO:0000313" key="13">
    <source>
        <dbReference type="Proteomes" id="UP000242875"/>
    </source>
</evidence>
<gene>
    <name evidence="12" type="ORF">BZG36_01172</name>
</gene>
<dbReference type="GO" id="GO:0005743">
    <property type="term" value="C:mitochondrial inner membrane"/>
    <property type="evidence" value="ECO:0007669"/>
    <property type="project" value="UniProtKB-ARBA"/>
</dbReference>
<feature type="region of interest" description="Disordered" evidence="10">
    <location>
        <begin position="33"/>
        <end position="59"/>
    </location>
</feature>
<dbReference type="GO" id="GO:0005763">
    <property type="term" value="C:mitochondrial small ribosomal subunit"/>
    <property type="evidence" value="ECO:0007669"/>
    <property type="project" value="EnsemblFungi"/>
</dbReference>
<evidence type="ECO:0000256" key="10">
    <source>
        <dbReference type="SAM" id="MobiDB-lite"/>
    </source>
</evidence>
<dbReference type="InterPro" id="IPR005324">
    <property type="entry name" value="Ribosomal_uS5_C"/>
</dbReference>
<evidence type="ECO:0000256" key="5">
    <source>
        <dbReference type="ARBA" id="ARBA00023274"/>
    </source>
</evidence>
<proteinExistence type="inferred from homology"/>
<comment type="caution">
    <text evidence="12">The sequence shown here is derived from an EMBL/GenBank/DDBJ whole genome shotgun (WGS) entry which is preliminary data.</text>
</comment>
<accession>A0A261Y5Z2</accession>
<evidence type="ECO:0000256" key="7">
    <source>
        <dbReference type="ARBA" id="ARBA00041606"/>
    </source>
</evidence>
<evidence type="ECO:0000256" key="6">
    <source>
        <dbReference type="ARBA" id="ARBA00039335"/>
    </source>
</evidence>
<dbReference type="PANTHER" id="PTHR48277:SF1">
    <property type="entry name" value="MITOCHONDRIAL RIBOSOMAL PROTEIN S5"/>
    <property type="match status" value="1"/>
</dbReference>
<dbReference type="GO" id="GO:0003735">
    <property type="term" value="F:structural constituent of ribosome"/>
    <property type="evidence" value="ECO:0007669"/>
    <property type="project" value="UniProtKB-UniRule"/>
</dbReference>
<dbReference type="Pfam" id="PF00333">
    <property type="entry name" value="Ribosomal_S5"/>
    <property type="match status" value="1"/>
</dbReference>
<keyword evidence="3 8" id="KW-0689">Ribosomal protein</keyword>
<dbReference type="OrthoDB" id="309483at2759"/>
<evidence type="ECO:0000259" key="11">
    <source>
        <dbReference type="PROSITE" id="PS50881"/>
    </source>
</evidence>
<dbReference type="EMBL" id="MVBO01000008">
    <property type="protein sequence ID" value="OZJ05904.1"/>
    <property type="molecule type" value="Genomic_DNA"/>
</dbReference>
<feature type="domain" description="S5 DRBM" evidence="11">
    <location>
        <begin position="80"/>
        <end position="143"/>
    </location>
</feature>
<evidence type="ECO:0000256" key="9">
    <source>
        <dbReference type="RuleBase" id="RU003823"/>
    </source>
</evidence>
<reference evidence="12 13" key="1">
    <citation type="journal article" date="2017" name="Mycologia">
        <title>Bifiguratus adelaidae, gen. et sp. nov., a new member of Mucoromycotina in endophytic and soil-dwelling habitats.</title>
        <authorList>
            <person name="Torres-Cruz T.J."/>
            <person name="Billingsley Tobias T.L."/>
            <person name="Almatruk M."/>
            <person name="Hesse C."/>
            <person name="Kuske C.R."/>
            <person name="Desiro A."/>
            <person name="Benucci G.M."/>
            <person name="Bonito G."/>
            <person name="Stajich J.E."/>
            <person name="Dunlap C."/>
            <person name="Arnold A.E."/>
            <person name="Porras-Alfaro A."/>
        </authorList>
    </citation>
    <scope>NUCLEOTIDE SEQUENCE [LARGE SCALE GENOMIC DNA]</scope>
    <source>
        <strain evidence="12 13">AZ0501</strain>
    </source>
</reference>
<keyword evidence="5 8" id="KW-0687">Ribonucleoprotein</keyword>
<evidence type="ECO:0000256" key="1">
    <source>
        <dbReference type="ARBA" id="ARBA00004173"/>
    </source>
</evidence>
<dbReference type="InterPro" id="IPR000851">
    <property type="entry name" value="Ribosomal_uS5"/>
</dbReference>
<feature type="compositionally biased region" description="Basic and acidic residues" evidence="10">
    <location>
        <begin position="33"/>
        <end position="47"/>
    </location>
</feature>
<dbReference type="PROSITE" id="PS00585">
    <property type="entry name" value="RIBOSOMAL_S5"/>
    <property type="match status" value="1"/>
</dbReference>
<evidence type="ECO:0000313" key="12">
    <source>
        <dbReference type="EMBL" id="OZJ05904.1"/>
    </source>
</evidence>
<dbReference type="SUPFAM" id="SSF54211">
    <property type="entry name" value="Ribosomal protein S5 domain 2-like"/>
    <property type="match status" value="1"/>
</dbReference>
<dbReference type="Gene3D" id="3.30.230.10">
    <property type="match status" value="1"/>
</dbReference>
<dbReference type="GO" id="GO:0003723">
    <property type="term" value="F:RNA binding"/>
    <property type="evidence" value="ECO:0007669"/>
    <property type="project" value="InterPro"/>
</dbReference>
<evidence type="ECO:0000256" key="8">
    <source>
        <dbReference type="PROSITE-ProRule" id="PRU00268"/>
    </source>
</evidence>
<evidence type="ECO:0000256" key="3">
    <source>
        <dbReference type="ARBA" id="ARBA00022980"/>
    </source>
</evidence>
<dbReference type="PROSITE" id="PS50881">
    <property type="entry name" value="S5_DSRBD"/>
    <property type="match status" value="1"/>
</dbReference>
<dbReference type="Proteomes" id="UP000242875">
    <property type="component" value="Unassembled WGS sequence"/>
</dbReference>
<dbReference type="InterPro" id="IPR018192">
    <property type="entry name" value="Ribosomal_uS5_N_CS"/>
</dbReference>
<name>A0A261Y5Z2_9FUNG</name>
<dbReference type="InterPro" id="IPR013810">
    <property type="entry name" value="Ribosomal_uS5_N"/>
</dbReference>
<evidence type="ECO:0000256" key="4">
    <source>
        <dbReference type="ARBA" id="ARBA00023128"/>
    </source>
</evidence>
<sequence>MALRHLTRAFTRLSLIPSVRSLSTVTTDLSRLHPLLDHTDSPPDLDQRTPFPVNRPPNLHLQQANEDVDSPLSKQEQARLQKKALVVKRVVNMNGKGKQPSMYALVVVGNGQGLAGYGEGKDEEASRAVRKATQRAIKNMRYFERYDDRTVFADIEHKFHATRVFLRTRPPGFGNRSNHYIHEICRCVGIHDISGKVMGSRTPMNVIKATFEALDKQTSIEDLARRRGKKVVDVQHVYYGA</sequence>
<dbReference type="SUPFAM" id="SSF54768">
    <property type="entry name" value="dsRNA-binding domain-like"/>
    <property type="match status" value="1"/>
</dbReference>
<dbReference type="AlphaFoldDB" id="A0A261Y5Z2"/>
<dbReference type="Gene3D" id="3.30.160.20">
    <property type="match status" value="1"/>
</dbReference>
<protein>
    <recommendedName>
        <fullName evidence="6">Small ribosomal subunit protein uS5m</fullName>
    </recommendedName>
    <alternativeName>
        <fullName evidence="7">28S ribosomal protein S5, mitochondrial</fullName>
    </alternativeName>
</protein>
<comment type="subcellular location">
    <subcellularLocation>
        <location evidence="1">Mitochondrion</location>
    </subcellularLocation>
</comment>
<dbReference type="PANTHER" id="PTHR48277">
    <property type="entry name" value="MITOCHONDRIAL RIBOSOMAL PROTEIN S5"/>
    <property type="match status" value="1"/>
</dbReference>
<dbReference type="FunFam" id="3.30.230.10:FF:000002">
    <property type="entry name" value="30S ribosomal protein S5"/>
    <property type="match status" value="1"/>
</dbReference>
<dbReference type="FunFam" id="3.30.160.20:FF:000022">
    <property type="entry name" value="28S ribosomal protein S5, mitochondrial"/>
    <property type="match status" value="1"/>
</dbReference>
<dbReference type="InterPro" id="IPR020568">
    <property type="entry name" value="Ribosomal_Su5_D2-typ_SF"/>
</dbReference>
<evidence type="ECO:0000256" key="2">
    <source>
        <dbReference type="ARBA" id="ARBA00008945"/>
    </source>
</evidence>
<keyword evidence="13" id="KW-1185">Reference proteome</keyword>
<keyword evidence="4" id="KW-0496">Mitochondrion</keyword>
<comment type="similarity">
    <text evidence="2 9">Belongs to the universal ribosomal protein uS5 family.</text>
</comment>
<dbReference type="GO" id="GO:0006412">
    <property type="term" value="P:translation"/>
    <property type="evidence" value="ECO:0007669"/>
    <property type="project" value="InterPro"/>
</dbReference>
<dbReference type="InterPro" id="IPR014721">
    <property type="entry name" value="Ribsml_uS5_D2-typ_fold_subgr"/>
</dbReference>
<dbReference type="Pfam" id="PF03719">
    <property type="entry name" value="Ribosomal_S5_C"/>
    <property type="match status" value="1"/>
</dbReference>
<organism evidence="12 13">
    <name type="scientific">Bifiguratus adelaidae</name>
    <dbReference type="NCBI Taxonomy" id="1938954"/>
    <lineage>
        <taxon>Eukaryota</taxon>
        <taxon>Fungi</taxon>
        <taxon>Fungi incertae sedis</taxon>
        <taxon>Mucoromycota</taxon>
        <taxon>Mucoromycotina</taxon>
        <taxon>Endogonomycetes</taxon>
        <taxon>Endogonales</taxon>
        <taxon>Endogonales incertae sedis</taxon>
        <taxon>Bifiguratus</taxon>
    </lineage>
</organism>